<evidence type="ECO:0000313" key="2">
    <source>
        <dbReference type="EMBL" id="NWF47550.1"/>
    </source>
</evidence>
<keyword evidence="1" id="KW-0732">Signal</keyword>
<comment type="caution">
    <text evidence="2">The sequence shown here is derived from an EMBL/GenBank/DDBJ whole genome shotgun (WGS) entry which is preliminary data.</text>
</comment>
<reference evidence="2 3" key="1">
    <citation type="submission" date="2019-09" db="EMBL/GenBank/DDBJ databases">
        <title>Hydrogenophaga aromatica sp. nov., isolated from a para-xylene-degrading enrichment culture.</title>
        <authorList>
            <person name="Tancsics A."/>
            <person name="Banerjee S."/>
        </authorList>
    </citation>
    <scope>NUCLEOTIDE SEQUENCE [LARGE SCALE GENOMIC DNA]</scope>
    <source>
        <strain evidence="2 3">D2P1</strain>
    </source>
</reference>
<protein>
    <submittedName>
        <fullName evidence="2">DUF4148 domain-containing protein</fullName>
    </submittedName>
</protein>
<dbReference type="Pfam" id="PF13663">
    <property type="entry name" value="DUF4148"/>
    <property type="match status" value="1"/>
</dbReference>
<sequence length="127" mass="13459">MNRNHVSAIAAALIALSATQVFAADGPKTRDQVRAELAEAIRTGNMPANGESGVLLNQVNPGRYAPQNMEAGKTRAEVKAELMEALRTGDVLANNETGEKLKDLYPGLYPTSHTVSAQAASQLNATR</sequence>
<dbReference type="AlphaFoldDB" id="A0A7Y8KYB3"/>
<feature type="signal peptide" evidence="1">
    <location>
        <begin position="1"/>
        <end position="23"/>
    </location>
</feature>
<keyword evidence="3" id="KW-1185">Reference proteome</keyword>
<accession>A0A7Y8KYB3</accession>
<proteinExistence type="predicted"/>
<dbReference type="EMBL" id="VYGV01000016">
    <property type="protein sequence ID" value="NWF47550.1"/>
    <property type="molecule type" value="Genomic_DNA"/>
</dbReference>
<evidence type="ECO:0000313" key="3">
    <source>
        <dbReference type="Proteomes" id="UP000545507"/>
    </source>
</evidence>
<organism evidence="2 3">
    <name type="scientific">Hydrogenophaga aromaticivorans</name>
    <dbReference type="NCBI Taxonomy" id="2610898"/>
    <lineage>
        <taxon>Bacteria</taxon>
        <taxon>Pseudomonadati</taxon>
        <taxon>Pseudomonadota</taxon>
        <taxon>Betaproteobacteria</taxon>
        <taxon>Burkholderiales</taxon>
        <taxon>Comamonadaceae</taxon>
        <taxon>Hydrogenophaga</taxon>
    </lineage>
</organism>
<feature type="chain" id="PRO_5030580723" evidence="1">
    <location>
        <begin position="24"/>
        <end position="127"/>
    </location>
</feature>
<name>A0A7Y8KYB3_9BURK</name>
<dbReference type="RefSeq" id="WP_177137418.1">
    <property type="nucleotide sequence ID" value="NZ_VYGV01000016.1"/>
</dbReference>
<dbReference type="InterPro" id="IPR025421">
    <property type="entry name" value="DUF4148"/>
</dbReference>
<gene>
    <name evidence="2" type="ORF">F3K02_20180</name>
</gene>
<evidence type="ECO:0000256" key="1">
    <source>
        <dbReference type="SAM" id="SignalP"/>
    </source>
</evidence>
<dbReference type="Proteomes" id="UP000545507">
    <property type="component" value="Unassembled WGS sequence"/>
</dbReference>